<evidence type="ECO:0000313" key="2">
    <source>
        <dbReference type="Proteomes" id="UP001337305"/>
    </source>
</evidence>
<gene>
    <name evidence="1" type="ORF">N1F79_01135</name>
</gene>
<comment type="caution">
    <text evidence="1">The sequence shown here is derived from an EMBL/GenBank/DDBJ whole genome shotgun (WGS) entry which is preliminary data.</text>
</comment>
<accession>A0ABU7XPG8</accession>
<dbReference type="EMBL" id="JAODOP010000001">
    <property type="protein sequence ID" value="MEF3831720.1"/>
    <property type="molecule type" value="Genomic_DNA"/>
</dbReference>
<organism evidence="1 2">
    <name type="scientific">Flavivirga spongiicola</name>
    <dbReference type="NCBI Taxonomy" id="421621"/>
    <lineage>
        <taxon>Bacteria</taxon>
        <taxon>Pseudomonadati</taxon>
        <taxon>Bacteroidota</taxon>
        <taxon>Flavobacteriia</taxon>
        <taxon>Flavobacteriales</taxon>
        <taxon>Flavobacteriaceae</taxon>
        <taxon>Flavivirga</taxon>
    </lineage>
</organism>
<keyword evidence="2" id="KW-1185">Reference proteome</keyword>
<protein>
    <submittedName>
        <fullName evidence="1">Uncharacterized protein</fullName>
    </submittedName>
</protein>
<dbReference type="RefSeq" id="WP_303308724.1">
    <property type="nucleotide sequence ID" value="NZ_JAODOP010000001.1"/>
</dbReference>
<proteinExistence type="predicted"/>
<name>A0ABU7XPG8_9FLAO</name>
<dbReference type="Proteomes" id="UP001337305">
    <property type="component" value="Unassembled WGS sequence"/>
</dbReference>
<evidence type="ECO:0000313" key="1">
    <source>
        <dbReference type="EMBL" id="MEF3831720.1"/>
    </source>
</evidence>
<reference evidence="1 2" key="1">
    <citation type="submission" date="2022-09" db="EMBL/GenBank/DDBJ databases">
        <title>Genome sequencing of Flavivirga sp. MEBiC05379.</title>
        <authorList>
            <person name="Oh H.-M."/>
            <person name="Kwon K.K."/>
            <person name="Park M.J."/>
            <person name="Yang S.-H."/>
        </authorList>
    </citation>
    <scope>NUCLEOTIDE SEQUENCE [LARGE SCALE GENOMIC DNA]</scope>
    <source>
        <strain evidence="1 2">MEBiC05379</strain>
    </source>
</reference>
<sequence>MITISPKIKTNDSNQNNIPDVRPKDIIAIINARKKDTSPITFEILSLECIHFSILKLWLTTAFSDAVYRKKLPKKMKSILLVIISYFLK</sequence>